<feature type="domain" description="Zn(2)-C6 fungal-type" evidence="7">
    <location>
        <begin position="19"/>
        <end position="49"/>
    </location>
</feature>
<dbReference type="Gene3D" id="4.10.240.10">
    <property type="entry name" value="Zn(2)-C6 fungal-type DNA-binding domain"/>
    <property type="match status" value="1"/>
</dbReference>
<dbReference type="STRING" id="1182545.A0A072PGG9"/>
<keyword evidence="4" id="KW-0238">DNA-binding</keyword>
<evidence type="ECO:0000256" key="4">
    <source>
        <dbReference type="ARBA" id="ARBA00023125"/>
    </source>
</evidence>
<keyword evidence="5" id="KW-0804">Transcription</keyword>
<comment type="subcellular location">
    <subcellularLocation>
        <location evidence="1">Nucleus</location>
    </subcellularLocation>
</comment>
<evidence type="ECO:0000256" key="1">
    <source>
        <dbReference type="ARBA" id="ARBA00004123"/>
    </source>
</evidence>
<keyword evidence="6" id="KW-0539">Nucleus</keyword>
<dbReference type="VEuPathDB" id="FungiDB:A1O9_04058"/>
<evidence type="ECO:0000256" key="2">
    <source>
        <dbReference type="ARBA" id="ARBA00022723"/>
    </source>
</evidence>
<dbReference type="Pfam" id="PF00172">
    <property type="entry name" value="Zn_clus"/>
    <property type="match status" value="1"/>
</dbReference>
<evidence type="ECO:0000256" key="5">
    <source>
        <dbReference type="ARBA" id="ARBA00023163"/>
    </source>
</evidence>
<gene>
    <name evidence="8" type="ORF">A1O9_04058</name>
</gene>
<sequence length="604" mass="67856">MMRLNLDLPKQPRNREVRACLPCRNGKIKCDQAKPRCQKCVANNRTCVYVSKIQEHIKSPEDVQNKPSLAATKPLLQADGLNHVLSTKSSSRARLPSQTTLPGQVGLLTAGDDAQVRYYESSSWVAALRDLEGSQSSLSPPTSNADSPDSLYSLGAISQTTSEIPVGEIYEFVNLPEVNRLICWYSEFVQFWHPVADGPSVVAALRCIRSRKPCPAGSSALLAAICYSASSSLHTSTEVESSSFEPSAWKELAQQLLSTSQYPQRPNLNTIRAAFLLAAPSMAEWHIDPDPAPISVLVRAAQSLGLHRDPVSFHSSPREAESRRILWWCIQNLDVGYSFAHALPPLIHSTSSDVKVISGNRKLETKLLETQIRSNLLFTRIAEEMYSVHKPTQDSFQRLKEEVNNVYNYTMNEISQSEANNQSDLERFIMLCQRLHCYKLVFILHQPYLRSTSWPQDSRRLVLNASTSYIKEFLAGLDDPSFAPYQWLLNHYNAYHACAIVLQDLIQFPYSNESAELLSVVDPTIHRFSQQQILFRPCPPCKKLCLLLTKACESNQWTTVAQNIDSRIFDAVIEDWDPIFSYGAWDDRYPAELPGSGQPFSTVA</sequence>
<dbReference type="CDD" id="cd12148">
    <property type="entry name" value="fungal_TF_MHR"/>
    <property type="match status" value="1"/>
</dbReference>
<evidence type="ECO:0000259" key="7">
    <source>
        <dbReference type="PROSITE" id="PS50048"/>
    </source>
</evidence>
<evidence type="ECO:0000313" key="9">
    <source>
        <dbReference type="Proteomes" id="UP000027920"/>
    </source>
</evidence>
<dbReference type="AlphaFoldDB" id="A0A072PGG9"/>
<dbReference type="InterPro" id="IPR050613">
    <property type="entry name" value="Sec_Metabolite_Reg"/>
</dbReference>
<name>A0A072PGG9_9EURO</name>
<dbReference type="SUPFAM" id="SSF57701">
    <property type="entry name" value="Zn2/Cys6 DNA-binding domain"/>
    <property type="match status" value="1"/>
</dbReference>
<dbReference type="RefSeq" id="XP_013261804.1">
    <property type="nucleotide sequence ID" value="XM_013406350.1"/>
</dbReference>
<keyword evidence="2" id="KW-0479">Metal-binding</keyword>
<organism evidence="8 9">
    <name type="scientific">Exophiala aquamarina CBS 119918</name>
    <dbReference type="NCBI Taxonomy" id="1182545"/>
    <lineage>
        <taxon>Eukaryota</taxon>
        <taxon>Fungi</taxon>
        <taxon>Dikarya</taxon>
        <taxon>Ascomycota</taxon>
        <taxon>Pezizomycotina</taxon>
        <taxon>Eurotiomycetes</taxon>
        <taxon>Chaetothyriomycetidae</taxon>
        <taxon>Chaetothyriales</taxon>
        <taxon>Herpotrichiellaceae</taxon>
        <taxon>Exophiala</taxon>
    </lineage>
</organism>
<dbReference type="OrthoDB" id="762982at2759"/>
<dbReference type="PANTHER" id="PTHR31001">
    <property type="entry name" value="UNCHARACTERIZED TRANSCRIPTIONAL REGULATORY PROTEIN"/>
    <property type="match status" value="1"/>
</dbReference>
<dbReference type="InterPro" id="IPR007219">
    <property type="entry name" value="XnlR_reg_dom"/>
</dbReference>
<dbReference type="InterPro" id="IPR036864">
    <property type="entry name" value="Zn2-C6_fun-type_DNA-bd_sf"/>
</dbReference>
<reference evidence="8 9" key="1">
    <citation type="submission" date="2013-03" db="EMBL/GenBank/DDBJ databases">
        <title>The Genome Sequence of Exophiala aquamarina CBS 119918.</title>
        <authorList>
            <consortium name="The Broad Institute Genomics Platform"/>
            <person name="Cuomo C."/>
            <person name="de Hoog S."/>
            <person name="Gorbushina A."/>
            <person name="Walker B."/>
            <person name="Young S.K."/>
            <person name="Zeng Q."/>
            <person name="Gargeya S."/>
            <person name="Fitzgerald M."/>
            <person name="Haas B."/>
            <person name="Abouelleil A."/>
            <person name="Allen A.W."/>
            <person name="Alvarado L."/>
            <person name="Arachchi H.M."/>
            <person name="Berlin A.M."/>
            <person name="Chapman S.B."/>
            <person name="Gainer-Dewar J."/>
            <person name="Goldberg J."/>
            <person name="Griggs A."/>
            <person name="Gujja S."/>
            <person name="Hansen M."/>
            <person name="Howarth C."/>
            <person name="Imamovic A."/>
            <person name="Ireland A."/>
            <person name="Larimer J."/>
            <person name="McCowan C."/>
            <person name="Murphy C."/>
            <person name="Pearson M."/>
            <person name="Poon T.W."/>
            <person name="Priest M."/>
            <person name="Roberts A."/>
            <person name="Saif S."/>
            <person name="Shea T."/>
            <person name="Sisk P."/>
            <person name="Sykes S."/>
            <person name="Wortman J."/>
            <person name="Nusbaum C."/>
            <person name="Birren B."/>
        </authorList>
    </citation>
    <scope>NUCLEOTIDE SEQUENCE [LARGE SCALE GENOMIC DNA]</scope>
    <source>
        <strain evidence="8 9">CBS 119918</strain>
    </source>
</reference>
<dbReference type="GO" id="GO:0005634">
    <property type="term" value="C:nucleus"/>
    <property type="evidence" value="ECO:0007669"/>
    <property type="project" value="UniProtKB-SubCell"/>
</dbReference>
<dbReference type="GO" id="GO:0008270">
    <property type="term" value="F:zinc ion binding"/>
    <property type="evidence" value="ECO:0007669"/>
    <property type="project" value="InterPro"/>
</dbReference>
<keyword evidence="3" id="KW-0805">Transcription regulation</keyword>
<dbReference type="InterPro" id="IPR001138">
    <property type="entry name" value="Zn2Cys6_DnaBD"/>
</dbReference>
<proteinExistence type="predicted"/>
<dbReference type="HOGENOM" id="CLU_035245_0_0_1"/>
<dbReference type="EMBL" id="AMGV01000003">
    <property type="protein sequence ID" value="KEF59214.1"/>
    <property type="molecule type" value="Genomic_DNA"/>
</dbReference>
<dbReference type="PROSITE" id="PS00463">
    <property type="entry name" value="ZN2_CY6_FUNGAL_1"/>
    <property type="match status" value="1"/>
</dbReference>
<protein>
    <recommendedName>
        <fullName evidence="7">Zn(2)-C6 fungal-type domain-containing protein</fullName>
    </recommendedName>
</protein>
<dbReference type="GO" id="GO:0006351">
    <property type="term" value="P:DNA-templated transcription"/>
    <property type="evidence" value="ECO:0007669"/>
    <property type="project" value="InterPro"/>
</dbReference>
<evidence type="ECO:0000313" key="8">
    <source>
        <dbReference type="EMBL" id="KEF59214.1"/>
    </source>
</evidence>
<dbReference type="PANTHER" id="PTHR31001:SF40">
    <property type="entry name" value="ZN(II)2CYS6 TRANSCRIPTION FACTOR (EUROFUNG)"/>
    <property type="match status" value="1"/>
</dbReference>
<dbReference type="CDD" id="cd00067">
    <property type="entry name" value="GAL4"/>
    <property type="match status" value="1"/>
</dbReference>
<comment type="caution">
    <text evidence="8">The sequence shown here is derived from an EMBL/GenBank/DDBJ whole genome shotgun (WGS) entry which is preliminary data.</text>
</comment>
<dbReference type="GO" id="GO:0000981">
    <property type="term" value="F:DNA-binding transcription factor activity, RNA polymerase II-specific"/>
    <property type="evidence" value="ECO:0007669"/>
    <property type="project" value="InterPro"/>
</dbReference>
<evidence type="ECO:0000256" key="3">
    <source>
        <dbReference type="ARBA" id="ARBA00023015"/>
    </source>
</evidence>
<dbReference type="GeneID" id="25278991"/>
<dbReference type="Proteomes" id="UP000027920">
    <property type="component" value="Unassembled WGS sequence"/>
</dbReference>
<dbReference type="Pfam" id="PF04082">
    <property type="entry name" value="Fungal_trans"/>
    <property type="match status" value="1"/>
</dbReference>
<dbReference type="GO" id="GO:0003677">
    <property type="term" value="F:DNA binding"/>
    <property type="evidence" value="ECO:0007669"/>
    <property type="project" value="UniProtKB-KW"/>
</dbReference>
<dbReference type="PROSITE" id="PS50048">
    <property type="entry name" value="ZN2_CY6_FUNGAL_2"/>
    <property type="match status" value="1"/>
</dbReference>
<dbReference type="SMART" id="SM00066">
    <property type="entry name" value="GAL4"/>
    <property type="match status" value="1"/>
</dbReference>
<evidence type="ECO:0000256" key="6">
    <source>
        <dbReference type="ARBA" id="ARBA00023242"/>
    </source>
</evidence>
<accession>A0A072PGG9</accession>
<keyword evidence="9" id="KW-1185">Reference proteome</keyword>